<evidence type="ECO:0000313" key="3">
    <source>
        <dbReference type="Proteomes" id="UP000265366"/>
    </source>
</evidence>
<sequence>MAMGAETPLNAGRRRDSRLRLSVPGRLITLTDTHKISLRDISQSGAKLVLPEQVQQGEDGVLEWLDFEAFGTIVWTHKGLAGMAFDEPLPTAVLLATREKFDSRAFKSHEEEAREQAADWYLGYKNR</sequence>
<keyword evidence="3" id="KW-1185">Reference proteome</keyword>
<protein>
    <recommendedName>
        <fullName evidence="1">PilZ domain-containing protein</fullName>
    </recommendedName>
</protein>
<comment type="caution">
    <text evidence="2">The sequence shown here is derived from an EMBL/GenBank/DDBJ whole genome shotgun (WGS) entry which is preliminary data.</text>
</comment>
<accession>A0A3A1P4L7</accession>
<dbReference type="AlphaFoldDB" id="A0A3A1P4L7"/>
<dbReference type="Gene3D" id="2.40.10.220">
    <property type="entry name" value="predicted glycosyltransferase like domains"/>
    <property type="match status" value="1"/>
</dbReference>
<evidence type="ECO:0000313" key="2">
    <source>
        <dbReference type="EMBL" id="RIV84779.1"/>
    </source>
</evidence>
<dbReference type="OrthoDB" id="7407577at2"/>
<dbReference type="Proteomes" id="UP000265366">
    <property type="component" value="Unassembled WGS sequence"/>
</dbReference>
<dbReference type="EMBL" id="QXFM01000103">
    <property type="protein sequence ID" value="RIV84779.1"/>
    <property type="molecule type" value="Genomic_DNA"/>
</dbReference>
<reference evidence="2 3" key="1">
    <citation type="submission" date="2018-08" db="EMBL/GenBank/DDBJ databases">
        <title>Erythrobacter zhengii sp.nov., a bacterium isolated from deep-sea sediment.</title>
        <authorList>
            <person name="Fang C."/>
            <person name="Wu Y.-H."/>
            <person name="Sun C."/>
            <person name="Wang H."/>
            <person name="Cheng H."/>
            <person name="Meng F.-X."/>
            <person name="Wang C.-S."/>
            <person name="Xu X.-W."/>
        </authorList>
    </citation>
    <scope>NUCLEOTIDE SEQUENCE [LARGE SCALE GENOMIC DNA]</scope>
    <source>
        <strain evidence="2 3">CCTCC AB 2015396</strain>
    </source>
</reference>
<dbReference type="InterPro" id="IPR009875">
    <property type="entry name" value="PilZ_domain"/>
</dbReference>
<name>A0A3A1P4L7_9SPHN</name>
<organism evidence="2 3">
    <name type="scientific">Aurantiacibacter xanthus</name>
    <dbReference type="NCBI Taxonomy" id="1784712"/>
    <lineage>
        <taxon>Bacteria</taxon>
        <taxon>Pseudomonadati</taxon>
        <taxon>Pseudomonadota</taxon>
        <taxon>Alphaproteobacteria</taxon>
        <taxon>Sphingomonadales</taxon>
        <taxon>Erythrobacteraceae</taxon>
        <taxon>Aurantiacibacter</taxon>
    </lineage>
</organism>
<proteinExistence type="predicted"/>
<gene>
    <name evidence="2" type="ORF">D2V17_11595</name>
</gene>
<feature type="domain" description="PilZ" evidence="1">
    <location>
        <begin position="13"/>
        <end position="89"/>
    </location>
</feature>
<dbReference type="Pfam" id="PF07238">
    <property type="entry name" value="PilZ"/>
    <property type="match status" value="1"/>
</dbReference>
<evidence type="ECO:0000259" key="1">
    <source>
        <dbReference type="Pfam" id="PF07238"/>
    </source>
</evidence>
<dbReference type="SUPFAM" id="SSF141371">
    <property type="entry name" value="PilZ domain-like"/>
    <property type="match status" value="1"/>
</dbReference>
<dbReference type="GO" id="GO:0035438">
    <property type="term" value="F:cyclic-di-GMP binding"/>
    <property type="evidence" value="ECO:0007669"/>
    <property type="project" value="InterPro"/>
</dbReference>